<evidence type="ECO:0008006" key="4">
    <source>
        <dbReference type="Google" id="ProtNLM"/>
    </source>
</evidence>
<feature type="transmembrane region" description="Helical" evidence="1">
    <location>
        <begin position="25"/>
        <end position="53"/>
    </location>
</feature>
<feature type="transmembrane region" description="Helical" evidence="1">
    <location>
        <begin position="93"/>
        <end position="112"/>
    </location>
</feature>
<organism evidence="2 3">
    <name type="scientific">Actinomycetospora atypica</name>
    <dbReference type="NCBI Taxonomy" id="1290095"/>
    <lineage>
        <taxon>Bacteria</taxon>
        <taxon>Bacillati</taxon>
        <taxon>Actinomycetota</taxon>
        <taxon>Actinomycetes</taxon>
        <taxon>Pseudonocardiales</taxon>
        <taxon>Pseudonocardiaceae</taxon>
        <taxon>Actinomycetospora</taxon>
    </lineage>
</organism>
<name>A0ABV9YVJ4_9PSEU</name>
<sequence>MSAESAGEDVRAVTPPRGEPGRPTVVTVAVVLWAVLGVLLVGTAVLFLVALVVGSTEGTGGLVLLTALVLAALGVGTLWATRGLRAGSRPARSALTAVGLVLAVAGLVQLTFLGVGGVYFVAFAVGALLLHLPAARAYFAR</sequence>
<dbReference type="Proteomes" id="UP001595947">
    <property type="component" value="Unassembled WGS sequence"/>
</dbReference>
<comment type="caution">
    <text evidence="2">The sequence shown here is derived from an EMBL/GenBank/DDBJ whole genome shotgun (WGS) entry which is preliminary data.</text>
</comment>
<keyword evidence="1" id="KW-1133">Transmembrane helix</keyword>
<evidence type="ECO:0000313" key="2">
    <source>
        <dbReference type="EMBL" id="MFC5065410.1"/>
    </source>
</evidence>
<feature type="transmembrane region" description="Helical" evidence="1">
    <location>
        <begin position="59"/>
        <end position="81"/>
    </location>
</feature>
<gene>
    <name evidence="2" type="ORF">ACFPBZ_24550</name>
</gene>
<evidence type="ECO:0000256" key="1">
    <source>
        <dbReference type="SAM" id="Phobius"/>
    </source>
</evidence>
<dbReference type="RefSeq" id="WP_378038741.1">
    <property type="nucleotide sequence ID" value="NZ_JBHSIV010000036.1"/>
</dbReference>
<evidence type="ECO:0000313" key="3">
    <source>
        <dbReference type="Proteomes" id="UP001595947"/>
    </source>
</evidence>
<proteinExistence type="predicted"/>
<dbReference type="EMBL" id="JBHSIV010000036">
    <property type="protein sequence ID" value="MFC5065410.1"/>
    <property type="molecule type" value="Genomic_DNA"/>
</dbReference>
<protein>
    <recommendedName>
        <fullName evidence="4">Integral membrane protein</fullName>
    </recommendedName>
</protein>
<keyword evidence="1" id="KW-0472">Membrane</keyword>
<keyword evidence="3" id="KW-1185">Reference proteome</keyword>
<keyword evidence="1" id="KW-0812">Transmembrane</keyword>
<accession>A0ABV9YVJ4</accession>
<reference evidence="3" key="1">
    <citation type="journal article" date="2019" name="Int. J. Syst. Evol. Microbiol.">
        <title>The Global Catalogue of Microorganisms (GCM) 10K type strain sequencing project: providing services to taxonomists for standard genome sequencing and annotation.</title>
        <authorList>
            <consortium name="The Broad Institute Genomics Platform"/>
            <consortium name="The Broad Institute Genome Sequencing Center for Infectious Disease"/>
            <person name="Wu L."/>
            <person name="Ma J."/>
        </authorList>
    </citation>
    <scope>NUCLEOTIDE SEQUENCE [LARGE SCALE GENOMIC DNA]</scope>
    <source>
        <strain evidence="3">CGMCC 4.7093</strain>
    </source>
</reference>
<feature type="transmembrane region" description="Helical" evidence="1">
    <location>
        <begin position="118"/>
        <end position="139"/>
    </location>
</feature>